<dbReference type="AlphaFoldDB" id="A0A1M6YRF1"/>
<proteinExistence type="predicted"/>
<dbReference type="Proteomes" id="UP000184420">
    <property type="component" value="Unassembled WGS sequence"/>
</dbReference>
<accession>A0A1M6YRF1</accession>
<evidence type="ECO:0000313" key="1">
    <source>
        <dbReference type="EMBL" id="SHL20856.1"/>
    </source>
</evidence>
<name>A0A1M6YRF1_9BACT</name>
<dbReference type="EMBL" id="FRBL01000002">
    <property type="protein sequence ID" value="SHL20856.1"/>
    <property type="molecule type" value="Genomic_DNA"/>
</dbReference>
<reference evidence="1 2" key="1">
    <citation type="submission" date="2016-11" db="EMBL/GenBank/DDBJ databases">
        <authorList>
            <person name="Jaros S."/>
            <person name="Januszkiewicz K."/>
            <person name="Wedrychowicz H."/>
        </authorList>
    </citation>
    <scope>NUCLEOTIDE SEQUENCE [LARGE SCALE GENOMIC DNA]</scope>
    <source>
        <strain evidence="1 2">DSM 27406</strain>
    </source>
</reference>
<dbReference type="Gene3D" id="2.180.10.10">
    <property type="entry name" value="RHS repeat-associated core"/>
    <property type="match status" value="1"/>
</dbReference>
<sequence length="308" mass="34810">MAKVGGKIKHLKNFKLNFTFNLQTQKRSNLFMKRTIAILIGFLGIATTASSQYYFQDIVNTQRTVANMAVLKQQKVTAQMVQTFDPGMQPDKDFRCVRLVSPTGHQLRSVTNSSATGYEVLVSTFSSKGLLTKTVDSTDASITITQYRYDEQGKLVLVSSSSQATASKLKFEETRSYAYDTAGRLQRMIRRKSATNDSLVVVFKTDSAGHVTEEQPAMGKRTYYNYDANGQLTDIYSYNAVRKRMLPDYMFEYEGGLLKKMTSVNVASSEYTIWEYSYQASGLPDRESCYGKGKELLGMVKYNYTFNQ</sequence>
<protein>
    <submittedName>
        <fullName evidence="1">YD repeat-containing protein</fullName>
    </submittedName>
</protein>
<dbReference type="STRING" id="1419482.SAMN05444266_102450"/>
<gene>
    <name evidence="1" type="ORF">SAMN05444266_102450</name>
</gene>
<evidence type="ECO:0000313" key="2">
    <source>
        <dbReference type="Proteomes" id="UP000184420"/>
    </source>
</evidence>
<organism evidence="1 2">
    <name type="scientific">Chitinophaga jiangningensis</name>
    <dbReference type="NCBI Taxonomy" id="1419482"/>
    <lineage>
        <taxon>Bacteria</taxon>
        <taxon>Pseudomonadati</taxon>
        <taxon>Bacteroidota</taxon>
        <taxon>Chitinophagia</taxon>
        <taxon>Chitinophagales</taxon>
        <taxon>Chitinophagaceae</taxon>
        <taxon>Chitinophaga</taxon>
    </lineage>
</organism>
<keyword evidence="2" id="KW-1185">Reference proteome</keyword>